<dbReference type="OrthoDB" id="1841727at2759"/>
<dbReference type="EMBL" id="JAAIUW010000002">
    <property type="protein sequence ID" value="KAF7840821.1"/>
    <property type="molecule type" value="Genomic_DNA"/>
</dbReference>
<dbReference type="InterPro" id="IPR036397">
    <property type="entry name" value="RNaseH_sf"/>
</dbReference>
<protein>
    <recommendedName>
        <fullName evidence="1">RNase H type-1 domain-containing protein</fullName>
    </recommendedName>
</protein>
<comment type="caution">
    <text evidence="2">The sequence shown here is derived from an EMBL/GenBank/DDBJ whole genome shotgun (WGS) entry which is preliminary data.</text>
</comment>
<dbReference type="InterPro" id="IPR002156">
    <property type="entry name" value="RNaseH_domain"/>
</dbReference>
<organism evidence="2 3">
    <name type="scientific">Senna tora</name>
    <dbReference type="NCBI Taxonomy" id="362788"/>
    <lineage>
        <taxon>Eukaryota</taxon>
        <taxon>Viridiplantae</taxon>
        <taxon>Streptophyta</taxon>
        <taxon>Embryophyta</taxon>
        <taxon>Tracheophyta</taxon>
        <taxon>Spermatophyta</taxon>
        <taxon>Magnoliopsida</taxon>
        <taxon>eudicotyledons</taxon>
        <taxon>Gunneridae</taxon>
        <taxon>Pentapetalae</taxon>
        <taxon>rosids</taxon>
        <taxon>fabids</taxon>
        <taxon>Fabales</taxon>
        <taxon>Fabaceae</taxon>
        <taxon>Caesalpinioideae</taxon>
        <taxon>Cassia clade</taxon>
        <taxon>Senna</taxon>
    </lineage>
</organism>
<name>A0A835CFG6_9FABA</name>
<proteinExistence type="predicted"/>
<gene>
    <name evidence="2" type="ORF">G2W53_003119</name>
</gene>
<dbReference type="Pfam" id="PF13456">
    <property type="entry name" value="RVT_3"/>
    <property type="match status" value="1"/>
</dbReference>
<dbReference type="InterPro" id="IPR053151">
    <property type="entry name" value="RNase_H-like"/>
</dbReference>
<dbReference type="InterPro" id="IPR044730">
    <property type="entry name" value="RNase_H-like_dom_plant"/>
</dbReference>
<evidence type="ECO:0000259" key="1">
    <source>
        <dbReference type="Pfam" id="PF13456"/>
    </source>
</evidence>
<accession>A0A835CFG6</accession>
<evidence type="ECO:0000313" key="3">
    <source>
        <dbReference type="Proteomes" id="UP000634136"/>
    </source>
</evidence>
<dbReference type="GO" id="GO:0004523">
    <property type="term" value="F:RNA-DNA hybrid ribonuclease activity"/>
    <property type="evidence" value="ECO:0007669"/>
    <property type="project" value="InterPro"/>
</dbReference>
<dbReference type="PANTHER" id="PTHR47723:SF19">
    <property type="entry name" value="POLYNUCLEOTIDYL TRANSFERASE, RIBONUCLEASE H-LIKE SUPERFAMILY PROTEIN"/>
    <property type="match status" value="1"/>
</dbReference>
<evidence type="ECO:0000313" key="2">
    <source>
        <dbReference type="EMBL" id="KAF7840821.1"/>
    </source>
</evidence>
<dbReference type="PANTHER" id="PTHR47723">
    <property type="entry name" value="OS05G0353850 PROTEIN"/>
    <property type="match status" value="1"/>
</dbReference>
<keyword evidence="3" id="KW-1185">Reference proteome</keyword>
<dbReference type="AlphaFoldDB" id="A0A835CFG6"/>
<dbReference type="Proteomes" id="UP000634136">
    <property type="component" value="Unassembled WGS sequence"/>
</dbReference>
<dbReference type="InterPro" id="IPR012337">
    <property type="entry name" value="RNaseH-like_sf"/>
</dbReference>
<feature type="domain" description="RNase H type-1" evidence="1">
    <location>
        <begin position="74"/>
        <end position="194"/>
    </location>
</feature>
<dbReference type="Gene3D" id="3.30.420.10">
    <property type="entry name" value="Ribonuclease H-like superfamily/Ribonuclease H"/>
    <property type="match status" value="1"/>
</dbReference>
<reference evidence="2" key="1">
    <citation type="submission" date="2020-09" db="EMBL/GenBank/DDBJ databases">
        <title>Genome-Enabled Discovery of Anthraquinone Biosynthesis in Senna tora.</title>
        <authorList>
            <person name="Kang S.-H."/>
            <person name="Pandey R.P."/>
            <person name="Lee C.-M."/>
            <person name="Sim J.-S."/>
            <person name="Jeong J.-T."/>
            <person name="Choi B.-S."/>
            <person name="Jung M."/>
            <person name="Ginzburg D."/>
            <person name="Zhao K."/>
            <person name="Won S.Y."/>
            <person name="Oh T.-J."/>
            <person name="Yu Y."/>
            <person name="Kim N.-H."/>
            <person name="Lee O.R."/>
            <person name="Lee T.-H."/>
            <person name="Bashyal P."/>
            <person name="Kim T.-S."/>
            <person name="Lee W.-H."/>
            <person name="Kawkins C."/>
            <person name="Kim C.-K."/>
            <person name="Kim J.S."/>
            <person name="Ahn B.O."/>
            <person name="Rhee S.Y."/>
            <person name="Sohng J.K."/>
        </authorList>
    </citation>
    <scope>NUCLEOTIDE SEQUENCE</scope>
    <source>
        <tissue evidence="2">Leaf</tissue>
    </source>
</reference>
<sequence length="228" mass="25428">MGRSFLIALGIPKVCVTVMCVAGVIADVLIPKIIHVTKEITNVNHLPNILKHPRNNSNSVQKWIAPNHDWIKVNVDGSCYDDQGNISCGGLCRDSKGLFLNGFMRRLGRGNPFAAETWAVYHGIDHAWKSGYRKIILETDAKKVLEEINKRSHDGHPLKHVLQAIQNYCHYDWHISFSHAPRESNNAAHALAALAKNIPFGLHTFDRIPVQCIGIFAKDVEHLMSTGS</sequence>
<dbReference type="SUPFAM" id="SSF53098">
    <property type="entry name" value="Ribonuclease H-like"/>
    <property type="match status" value="1"/>
</dbReference>
<dbReference type="GO" id="GO:0003676">
    <property type="term" value="F:nucleic acid binding"/>
    <property type="evidence" value="ECO:0007669"/>
    <property type="project" value="InterPro"/>
</dbReference>
<dbReference type="CDD" id="cd06222">
    <property type="entry name" value="RNase_H_like"/>
    <property type="match status" value="1"/>
</dbReference>